<evidence type="ECO:0000256" key="4">
    <source>
        <dbReference type="ARBA" id="ARBA00022989"/>
    </source>
</evidence>
<dbReference type="InterPro" id="IPR017039">
    <property type="entry name" value="Virul_fac_BrkB"/>
</dbReference>
<evidence type="ECO:0000313" key="9">
    <source>
        <dbReference type="Proteomes" id="UP001501676"/>
    </source>
</evidence>
<feature type="transmembrane region" description="Helical" evidence="7">
    <location>
        <begin position="159"/>
        <end position="180"/>
    </location>
</feature>
<name>A0ABP6SXG3_9ACTN</name>
<evidence type="ECO:0000256" key="1">
    <source>
        <dbReference type="ARBA" id="ARBA00004651"/>
    </source>
</evidence>
<dbReference type="Proteomes" id="UP001501676">
    <property type="component" value="Unassembled WGS sequence"/>
</dbReference>
<evidence type="ECO:0000256" key="5">
    <source>
        <dbReference type="ARBA" id="ARBA00023136"/>
    </source>
</evidence>
<gene>
    <name evidence="8" type="ORF">GCM10020369_31470</name>
</gene>
<keyword evidence="2" id="KW-1003">Cell membrane</keyword>
<comment type="caution">
    <text evidence="8">The sequence shown here is derived from an EMBL/GenBank/DDBJ whole genome shotgun (WGS) entry which is preliminary data.</text>
</comment>
<proteinExistence type="predicted"/>
<keyword evidence="5 7" id="KW-0472">Membrane</keyword>
<keyword evidence="9" id="KW-1185">Reference proteome</keyword>
<feature type="transmembrane region" description="Helical" evidence="7">
    <location>
        <begin position="52"/>
        <end position="76"/>
    </location>
</feature>
<accession>A0ABP6SXG3</accession>
<evidence type="ECO:0000256" key="6">
    <source>
        <dbReference type="SAM" id="MobiDB-lite"/>
    </source>
</evidence>
<feature type="transmembrane region" description="Helical" evidence="7">
    <location>
        <begin position="223"/>
        <end position="249"/>
    </location>
</feature>
<dbReference type="EMBL" id="BAAAYN010000019">
    <property type="protein sequence ID" value="GAA3387771.1"/>
    <property type="molecule type" value="Genomic_DNA"/>
</dbReference>
<sequence length="351" mass="37582">MVREAGRRVGARLGRAGASIVRRLDVLQNRHRFLGLPWAVFRKYSDDNGAQLAALLTYYGFLSLFPLLLVATVIVVEVLRSQPELQQQLLERLVNPQIRPDVEQALRQLPSSGFPLALGLVSLVYAGTGGVLALYSALNRMWGVPRRDLYPLGRRYVRVLVVLVLAFASALLSAGSAVVTDEVLGLPAVQRVAAAAATAAEMVVLIAIAHKMLVCRPLRIRDFWVGAVIGAVVITALLTVAVTVLPALVARAGPVYGSFATVVGVFAVLYLLSQTLVLSVEISTVLEAGLSPRGLTDARLTASDRRALVLQARRQERVAGQRITTTFPTPAADRSSGAGEPGEPNRGDVAE</sequence>
<keyword evidence="4 7" id="KW-1133">Transmembrane helix</keyword>
<evidence type="ECO:0000256" key="7">
    <source>
        <dbReference type="SAM" id="Phobius"/>
    </source>
</evidence>
<evidence type="ECO:0000256" key="2">
    <source>
        <dbReference type="ARBA" id="ARBA00022475"/>
    </source>
</evidence>
<evidence type="ECO:0000313" key="8">
    <source>
        <dbReference type="EMBL" id="GAA3387771.1"/>
    </source>
</evidence>
<feature type="transmembrane region" description="Helical" evidence="7">
    <location>
        <begin position="192"/>
        <end position="211"/>
    </location>
</feature>
<dbReference type="Pfam" id="PF03631">
    <property type="entry name" value="Virul_fac_BrkB"/>
    <property type="match status" value="1"/>
</dbReference>
<keyword evidence="3 7" id="KW-0812">Transmembrane</keyword>
<feature type="region of interest" description="Disordered" evidence="6">
    <location>
        <begin position="322"/>
        <end position="351"/>
    </location>
</feature>
<comment type="subcellular location">
    <subcellularLocation>
        <location evidence="1">Cell membrane</location>
        <topology evidence="1">Multi-pass membrane protein</topology>
    </subcellularLocation>
</comment>
<evidence type="ECO:0000256" key="3">
    <source>
        <dbReference type="ARBA" id="ARBA00022692"/>
    </source>
</evidence>
<feature type="transmembrane region" description="Helical" evidence="7">
    <location>
        <begin position="116"/>
        <end position="138"/>
    </location>
</feature>
<protein>
    <submittedName>
        <fullName evidence="8">Uncharacterized protein</fullName>
    </submittedName>
</protein>
<feature type="transmembrane region" description="Helical" evidence="7">
    <location>
        <begin position="255"/>
        <end position="272"/>
    </location>
</feature>
<dbReference type="RefSeq" id="WP_345728842.1">
    <property type="nucleotide sequence ID" value="NZ_BAAAYN010000019.1"/>
</dbReference>
<reference evidence="9" key="1">
    <citation type="journal article" date="2019" name="Int. J. Syst. Evol. Microbiol.">
        <title>The Global Catalogue of Microorganisms (GCM) 10K type strain sequencing project: providing services to taxonomists for standard genome sequencing and annotation.</title>
        <authorList>
            <consortium name="The Broad Institute Genomics Platform"/>
            <consortium name="The Broad Institute Genome Sequencing Center for Infectious Disease"/>
            <person name="Wu L."/>
            <person name="Ma J."/>
        </authorList>
    </citation>
    <scope>NUCLEOTIDE SEQUENCE [LARGE SCALE GENOMIC DNA]</scope>
    <source>
        <strain evidence="9">JCM 9458</strain>
    </source>
</reference>
<organism evidence="8 9">
    <name type="scientific">Cryptosporangium minutisporangium</name>
    <dbReference type="NCBI Taxonomy" id="113569"/>
    <lineage>
        <taxon>Bacteria</taxon>
        <taxon>Bacillati</taxon>
        <taxon>Actinomycetota</taxon>
        <taxon>Actinomycetes</taxon>
        <taxon>Cryptosporangiales</taxon>
        <taxon>Cryptosporangiaceae</taxon>
        <taxon>Cryptosporangium</taxon>
    </lineage>
</organism>
<dbReference type="PANTHER" id="PTHR30213">
    <property type="entry name" value="INNER MEMBRANE PROTEIN YHJD"/>
    <property type="match status" value="1"/>
</dbReference>
<dbReference type="PANTHER" id="PTHR30213:SF1">
    <property type="entry name" value="INNER MEMBRANE PROTEIN YHJD"/>
    <property type="match status" value="1"/>
</dbReference>